<evidence type="ECO:0000313" key="7">
    <source>
        <dbReference type="Proteomes" id="UP000004416"/>
    </source>
</evidence>
<dbReference type="AlphaFoldDB" id="G9XR23"/>
<keyword evidence="2" id="KW-0479">Metal-binding</keyword>
<comment type="caution">
    <text evidence="6">The sequence shown here is derived from an EMBL/GenBank/DDBJ whole genome shotgun (WGS) entry which is preliminary data.</text>
</comment>
<evidence type="ECO:0000256" key="1">
    <source>
        <dbReference type="ARBA" id="ARBA00001947"/>
    </source>
</evidence>
<evidence type="ECO:0000256" key="3">
    <source>
        <dbReference type="ARBA" id="ARBA00022801"/>
    </source>
</evidence>
<dbReference type="GO" id="GO:0009231">
    <property type="term" value="P:riboflavin biosynthetic process"/>
    <property type="evidence" value="ECO:0007669"/>
    <property type="project" value="TreeGrafter"/>
</dbReference>
<keyword evidence="4" id="KW-0862">Zinc</keyword>
<protein>
    <submittedName>
        <fullName evidence="6">Creatininase</fullName>
    </submittedName>
</protein>
<gene>
    <name evidence="6" type="ORF">HMPREF0322_03421</name>
</gene>
<dbReference type="EMBL" id="AFZX01000091">
    <property type="protein sequence ID" value="EHL05880.1"/>
    <property type="molecule type" value="Genomic_DNA"/>
</dbReference>
<keyword evidence="3" id="KW-0378">Hydrolase</keyword>
<evidence type="ECO:0000256" key="2">
    <source>
        <dbReference type="ARBA" id="ARBA00022723"/>
    </source>
</evidence>
<dbReference type="Gene3D" id="3.40.50.10310">
    <property type="entry name" value="Creatininase"/>
    <property type="match status" value="1"/>
</dbReference>
<dbReference type="PATRIC" id="fig|537010.4.peg.3194"/>
<dbReference type="HOGENOM" id="CLU_055029_3_1_9"/>
<sequence>MPLKRKVKGAGSPAPCSGAFIPDKGSPVLRLSGNSRGFLRWNYGKSLKKKILNGVRKVTSETNNYLLELTQPEAEAILRRSQLAIIPNGSVEQHGPHLPCGTDHYCIMAIARKVASGLDGLLLPFSHTGVTPFHASFAGTLTLRQETYVNLLLDTAVSVINHGVQKILFVNWHEGNTTSINYAASQLQKEYGVTCVVAQACYITEQLYQGEADLTHAGALEVLPVMAYRPDLLKLERATNPSPYEAAKEVDALRRSKSVYPILKDIRQIAPTGWYGDLDIVSEEKAAELVERVSGEIITAAQQVFERMQ</sequence>
<comment type="cofactor">
    <cofactor evidence="1">
        <name>Zn(2+)</name>
        <dbReference type="ChEBI" id="CHEBI:29105"/>
    </cofactor>
</comment>
<accession>G9XR23</accession>
<evidence type="ECO:0000256" key="5">
    <source>
        <dbReference type="ARBA" id="ARBA00024029"/>
    </source>
</evidence>
<dbReference type="InterPro" id="IPR003785">
    <property type="entry name" value="Creatininase/forma_Hydrolase"/>
</dbReference>
<name>G9XR23_DESHA</name>
<dbReference type="Pfam" id="PF02633">
    <property type="entry name" value="Creatininase"/>
    <property type="match status" value="1"/>
</dbReference>
<proteinExistence type="inferred from homology"/>
<dbReference type="GO" id="GO:0046872">
    <property type="term" value="F:metal ion binding"/>
    <property type="evidence" value="ECO:0007669"/>
    <property type="project" value="UniProtKB-KW"/>
</dbReference>
<dbReference type="GO" id="GO:0016811">
    <property type="term" value="F:hydrolase activity, acting on carbon-nitrogen (but not peptide) bonds, in linear amides"/>
    <property type="evidence" value="ECO:0007669"/>
    <property type="project" value="TreeGrafter"/>
</dbReference>
<dbReference type="PANTHER" id="PTHR35005:SF1">
    <property type="entry name" value="2-AMINO-5-FORMYLAMINO-6-RIBOSYLAMINOPYRIMIDIN-4(3H)-ONE 5'-MONOPHOSPHATE DEFORMYLASE"/>
    <property type="match status" value="1"/>
</dbReference>
<organism evidence="6 7">
    <name type="scientific">Desulfitobacterium hafniense DP7</name>
    <dbReference type="NCBI Taxonomy" id="537010"/>
    <lineage>
        <taxon>Bacteria</taxon>
        <taxon>Bacillati</taxon>
        <taxon>Bacillota</taxon>
        <taxon>Clostridia</taxon>
        <taxon>Eubacteriales</taxon>
        <taxon>Desulfitobacteriaceae</taxon>
        <taxon>Desulfitobacterium</taxon>
    </lineage>
</organism>
<dbReference type="SUPFAM" id="SSF102215">
    <property type="entry name" value="Creatininase"/>
    <property type="match status" value="1"/>
</dbReference>
<evidence type="ECO:0000256" key="4">
    <source>
        <dbReference type="ARBA" id="ARBA00022833"/>
    </source>
</evidence>
<dbReference type="InterPro" id="IPR024087">
    <property type="entry name" value="Creatininase-like_sf"/>
</dbReference>
<dbReference type="Proteomes" id="UP000004416">
    <property type="component" value="Unassembled WGS sequence"/>
</dbReference>
<evidence type="ECO:0000313" key="6">
    <source>
        <dbReference type="EMBL" id="EHL05880.1"/>
    </source>
</evidence>
<comment type="similarity">
    <text evidence="5">Belongs to the creatininase superfamily.</text>
</comment>
<reference evidence="6 7" key="1">
    <citation type="submission" date="2011-08" db="EMBL/GenBank/DDBJ databases">
        <authorList>
            <person name="Weinstock G."/>
            <person name="Sodergren E."/>
            <person name="Clifton S."/>
            <person name="Fulton L."/>
            <person name="Fulton B."/>
            <person name="Courtney L."/>
            <person name="Fronick C."/>
            <person name="Harrison M."/>
            <person name="Strong C."/>
            <person name="Farmer C."/>
            <person name="Delahaunty K."/>
            <person name="Markovic C."/>
            <person name="Hall O."/>
            <person name="Minx P."/>
            <person name="Tomlinson C."/>
            <person name="Mitreva M."/>
            <person name="Hou S."/>
            <person name="Chen J."/>
            <person name="Wollam A."/>
            <person name="Pepin K.H."/>
            <person name="Johnson M."/>
            <person name="Bhonagiri V."/>
            <person name="Zhang X."/>
            <person name="Suruliraj S."/>
            <person name="Warren W."/>
            <person name="Chinwalla A."/>
            <person name="Mardis E.R."/>
            <person name="Wilson R.K."/>
        </authorList>
    </citation>
    <scope>NUCLEOTIDE SEQUENCE [LARGE SCALE GENOMIC DNA]</scope>
    <source>
        <strain evidence="6 7">DP7</strain>
    </source>
</reference>
<dbReference type="PANTHER" id="PTHR35005">
    <property type="entry name" value="3-DEHYDRO-SCYLLO-INOSOSE HYDROLASE"/>
    <property type="match status" value="1"/>
</dbReference>